<protein>
    <submittedName>
        <fullName evidence="2">Uncharacterized protein</fullName>
    </submittedName>
</protein>
<feature type="region of interest" description="Disordered" evidence="1">
    <location>
        <begin position="53"/>
        <end position="72"/>
    </location>
</feature>
<evidence type="ECO:0000256" key="1">
    <source>
        <dbReference type="SAM" id="MobiDB-lite"/>
    </source>
</evidence>
<proteinExistence type="predicted"/>
<evidence type="ECO:0000313" key="3">
    <source>
        <dbReference type="Proteomes" id="UP001066276"/>
    </source>
</evidence>
<name>A0AAV7UTJ6_PLEWA</name>
<feature type="compositionally biased region" description="Basic residues" evidence="1">
    <location>
        <begin position="63"/>
        <end position="72"/>
    </location>
</feature>
<dbReference type="Proteomes" id="UP001066276">
    <property type="component" value="Chromosome 2_2"/>
</dbReference>
<evidence type="ECO:0000313" key="2">
    <source>
        <dbReference type="EMBL" id="KAJ1191871.1"/>
    </source>
</evidence>
<reference evidence="2" key="1">
    <citation type="journal article" date="2022" name="bioRxiv">
        <title>Sequencing and chromosome-scale assembly of the giantPleurodeles waltlgenome.</title>
        <authorList>
            <person name="Brown T."/>
            <person name="Elewa A."/>
            <person name="Iarovenko S."/>
            <person name="Subramanian E."/>
            <person name="Araus A.J."/>
            <person name="Petzold A."/>
            <person name="Susuki M."/>
            <person name="Suzuki K.-i.T."/>
            <person name="Hayashi T."/>
            <person name="Toyoda A."/>
            <person name="Oliveira C."/>
            <person name="Osipova E."/>
            <person name="Leigh N.D."/>
            <person name="Simon A."/>
            <person name="Yun M.H."/>
        </authorList>
    </citation>
    <scope>NUCLEOTIDE SEQUENCE</scope>
    <source>
        <strain evidence="2">20211129_DDA</strain>
        <tissue evidence="2">Liver</tissue>
    </source>
</reference>
<accession>A0AAV7UTJ6</accession>
<keyword evidence="3" id="KW-1185">Reference proteome</keyword>
<sequence length="72" mass="7704">MKNGAAGLLSPAEGAIRCQVPAATQGGHSEHSVAKLQARWDIKPYLPNRVSGLLRSLSEPRPVKGRKTQQTS</sequence>
<gene>
    <name evidence="2" type="ORF">NDU88_001185</name>
</gene>
<comment type="caution">
    <text evidence="2">The sequence shown here is derived from an EMBL/GenBank/DDBJ whole genome shotgun (WGS) entry which is preliminary data.</text>
</comment>
<organism evidence="2 3">
    <name type="scientific">Pleurodeles waltl</name>
    <name type="common">Iberian ribbed newt</name>
    <dbReference type="NCBI Taxonomy" id="8319"/>
    <lineage>
        <taxon>Eukaryota</taxon>
        <taxon>Metazoa</taxon>
        <taxon>Chordata</taxon>
        <taxon>Craniata</taxon>
        <taxon>Vertebrata</taxon>
        <taxon>Euteleostomi</taxon>
        <taxon>Amphibia</taxon>
        <taxon>Batrachia</taxon>
        <taxon>Caudata</taxon>
        <taxon>Salamandroidea</taxon>
        <taxon>Salamandridae</taxon>
        <taxon>Pleurodelinae</taxon>
        <taxon>Pleurodeles</taxon>
    </lineage>
</organism>
<dbReference type="EMBL" id="JANPWB010000004">
    <property type="protein sequence ID" value="KAJ1191871.1"/>
    <property type="molecule type" value="Genomic_DNA"/>
</dbReference>
<dbReference type="AlphaFoldDB" id="A0AAV7UTJ6"/>